<dbReference type="EMBL" id="MN739773">
    <property type="protein sequence ID" value="QHT25675.1"/>
    <property type="molecule type" value="Genomic_DNA"/>
</dbReference>
<name>A0A6C0EEA5_9ZZZZ</name>
<feature type="region of interest" description="Disordered" evidence="1">
    <location>
        <begin position="127"/>
        <end position="174"/>
    </location>
</feature>
<reference evidence="2" key="1">
    <citation type="journal article" date="2020" name="Nature">
        <title>Giant virus diversity and host interactions through global metagenomics.</title>
        <authorList>
            <person name="Schulz F."/>
            <person name="Roux S."/>
            <person name="Paez-Espino D."/>
            <person name="Jungbluth S."/>
            <person name="Walsh D.A."/>
            <person name="Denef V.J."/>
            <person name="McMahon K.D."/>
            <person name="Konstantinidis K.T."/>
            <person name="Eloe-Fadrosh E.A."/>
            <person name="Kyrpides N.C."/>
            <person name="Woyke T."/>
        </authorList>
    </citation>
    <scope>NUCLEOTIDE SEQUENCE</scope>
    <source>
        <strain evidence="2">GVMAG-M-3300023179-27</strain>
    </source>
</reference>
<feature type="region of interest" description="Disordered" evidence="1">
    <location>
        <begin position="210"/>
        <end position="229"/>
    </location>
</feature>
<feature type="compositionally biased region" description="Polar residues" evidence="1">
    <location>
        <begin position="157"/>
        <end position="167"/>
    </location>
</feature>
<feature type="compositionally biased region" description="Acidic residues" evidence="1">
    <location>
        <begin position="132"/>
        <end position="151"/>
    </location>
</feature>
<accession>A0A6C0EEA5</accession>
<protein>
    <recommendedName>
        <fullName evidence="3">Thioredoxin domain-containing protein</fullName>
    </recommendedName>
</protein>
<sequence>MSDNIFKVFKIQDLQQVILDNYNKFIIMIVVRENISNSQAYDFKKFLKKYSQEYPNMLFIYYIINDDDMGKCSLPKHKSEYPSFEVITRKNILVEEKNVSKEGIYKQMNHKKLKEYFDKDKERYLEEKNEDVNIEDEEDNGADMENEEEYNAEEKPSQNPLMNNPNAMYNPPFDPSQVILEQKKLAEKIRILLKHAEENKIELMSDIAKRKKIEAEKKAEEREKLRKSR</sequence>
<proteinExistence type="predicted"/>
<dbReference type="AlphaFoldDB" id="A0A6C0EEA5"/>
<organism evidence="2">
    <name type="scientific">viral metagenome</name>
    <dbReference type="NCBI Taxonomy" id="1070528"/>
    <lineage>
        <taxon>unclassified sequences</taxon>
        <taxon>metagenomes</taxon>
        <taxon>organismal metagenomes</taxon>
    </lineage>
</organism>
<evidence type="ECO:0008006" key="3">
    <source>
        <dbReference type="Google" id="ProtNLM"/>
    </source>
</evidence>
<evidence type="ECO:0000256" key="1">
    <source>
        <dbReference type="SAM" id="MobiDB-lite"/>
    </source>
</evidence>
<feature type="compositionally biased region" description="Basic and acidic residues" evidence="1">
    <location>
        <begin position="213"/>
        <end position="229"/>
    </location>
</feature>
<evidence type="ECO:0000313" key="2">
    <source>
        <dbReference type="EMBL" id="QHT25675.1"/>
    </source>
</evidence>